<protein>
    <recommendedName>
        <fullName evidence="7">Sas10 C-terminal domain-containing protein</fullName>
    </recommendedName>
</protein>
<keyword evidence="5" id="KW-0175">Coiled coil</keyword>
<evidence type="ECO:0000313" key="9">
    <source>
        <dbReference type="Proteomes" id="UP000193922"/>
    </source>
</evidence>
<dbReference type="STRING" id="61395.A0A1Y1W067"/>
<reference evidence="8 9" key="1">
    <citation type="submission" date="2016-07" db="EMBL/GenBank/DDBJ databases">
        <title>Pervasive Adenine N6-methylation of Active Genes in Fungi.</title>
        <authorList>
            <consortium name="DOE Joint Genome Institute"/>
            <person name="Mondo S.J."/>
            <person name="Dannebaum R.O."/>
            <person name="Kuo R.C."/>
            <person name="Labutti K."/>
            <person name="Haridas S."/>
            <person name="Kuo A."/>
            <person name="Salamov A."/>
            <person name="Ahrendt S.R."/>
            <person name="Lipzen A."/>
            <person name="Sullivan W."/>
            <person name="Andreopoulos W.B."/>
            <person name="Clum A."/>
            <person name="Lindquist E."/>
            <person name="Daum C."/>
            <person name="Ramamoorthy G.K."/>
            <person name="Gryganskyi A."/>
            <person name="Culley D."/>
            <person name="Magnuson J.K."/>
            <person name="James T.Y."/>
            <person name="O'Malley M.A."/>
            <person name="Stajich J.E."/>
            <person name="Spatafora J.W."/>
            <person name="Visel A."/>
            <person name="Grigoriev I.V."/>
        </authorList>
    </citation>
    <scope>NUCLEOTIDE SEQUENCE [LARGE SCALE GENOMIC DNA]</scope>
    <source>
        <strain evidence="8 9">ATCC 12442</strain>
    </source>
</reference>
<evidence type="ECO:0000256" key="1">
    <source>
        <dbReference type="ARBA" id="ARBA00004123"/>
    </source>
</evidence>
<feature type="compositionally biased region" description="Basic residues" evidence="6">
    <location>
        <begin position="434"/>
        <end position="454"/>
    </location>
</feature>
<dbReference type="PANTHER" id="PTHR13237">
    <property type="entry name" value="SOMETHING ABOUT SILENCING PROTEIN 10-RELATED"/>
    <property type="match status" value="1"/>
</dbReference>
<comment type="similarity">
    <text evidence="2">Belongs to the SAS10 family.</text>
</comment>
<evidence type="ECO:0000256" key="6">
    <source>
        <dbReference type="SAM" id="MobiDB-lite"/>
    </source>
</evidence>
<feature type="region of interest" description="Disordered" evidence="6">
    <location>
        <begin position="482"/>
        <end position="528"/>
    </location>
</feature>
<feature type="compositionally biased region" description="Polar residues" evidence="6">
    <location>
        <begin position="614"/>
        <end position="625"/>
    </location>
</feature>
<sequence>MAGHTKKRSGRRTANAVEETDMDIRKASRIMEQDSEDEFIASRDKVLLGHDRRLARHDGGNDNESDEEVMAVKTANLSSSEESEEGEEDEEDFYSGGEDAEQELEDEEGAWGKQKYNYYDADDIGTDTDDDEAAAKEEEEEALRLQKKQLEALDEADFIDELGAELGVDMGGESRLVSSMDDGNAQIDLDRVSLDVSGQYDLSTAKRAALLKLSEKEKLKILQAEAPELLALCGDVQSYWQEVRSVKPRLDRAQELGVGEHPALAFYMAKYQLLMSYLNNVAVYLVLRASESEARGGVPVRDHPVIASLVEFRRRIEMMEALETRLAPVLRLFADELASGAIDDTEEPMQAAASPSSDSEMSEPLPKPKKSAQKKKQKKQQVFLEAAPITDSYAELQAMLKREKKKQKKQKPVEEDYGEMEHLEEGDAEDKARAIRRLRHHAKRVAQAHTKRSNKSTLSGDMDLPYREKKRLEKLRYDDASAAAARAQADEFGSDLEEDLGEAPEDDYYQAVQRQQQAKKQAKKQAKEQALQAKVQMMVEANRAEEQDVEMDQKRNVNYQILKNKGMMPRRTKEQRNPRVKRRMRFEQAKKKLKSSVAQVRKQEGSYGGEATGIKSNLSRSTRLG</sequence>
<dbReference type="OrthoDB" id="1924577at2759"/>
<dbReference type="InterPro" id="IPR018972">
    <property type="entry name" value="Sas10_C_dom"/>
</dbReference>
<dbReference type="RefSeq" id="XP_040740472.1">
    <property type="nucleotide sequence ID" value="XM_040891493.1"/>
</dbReference>
<feature type="compositionally biased region" description="Basic and acidic residues" evidence="6">
    <location>
        <begin position="411"/>
        <end position="433"/>
    </location>
</feature>
<evidence type="ECO:0000256" key="3">
    <source>
        <dbReference type="ARBA" id="ARBA00022553"/>
    </source>
</evidence>
<feature type="compositionally biased region" description="Acidic residues" evidence="6">
    <location>
        <begin position="81"/>
        <end position="109"/>
    </location>
</feature>
<feature type="region of interest" description="Disordered" evidence="6">
    <location>
        <begin position="402"/>
        <end position="465"/>
    </location>
</feature>
<dbReference type="GO" id="GO:0000462">
    <property type="term" value="P:maturation of SSU-rRNA from tricistronic rRNA transcript (SSU-rRNA, 5.8S rRNA, LSU-rRNA)"/>
    <property type="evidence" value="ECO:0007669"/>
    <property type="project" value="TreeGrafter"/>
</dbReference>
<feature type="compositionally biased region" description="Acidic residues" evidence="6">
    <location>
        <begin position="492"/>
        <end position="508"/>
    </location>
</feature>
<feature type="compositionally biased region" description="Basic and acidic residues" evidence="6">
    <location>
        <begin position="22"/>
        <end position="32"/>
    </location>
</feature>
<evidence type="ECO:0000259" key="7">
    <source>
        <dbReference type="Pfam" id="PF09368"/>
    </source>
</evidence>
<keyword evidence="4" id="KW-0539">Nucleus</keyword>
<evidence type="ECO:0000256" key="5">
    <source>
        <dbReference type="SAM" id="Coils"/>
    </source>
</evidence>
<feature type="region of interest" description="Disordered" evidence="6">
    <location>
        <begin position="343"/>
        <end position="383"/>
    </location>
</feature>
<feature type="compositionally biased region" description="Basic residues" evidence="6">
    <location>
        <begin position="367"/>
        <end position="379"/>
    </location>
</feature>
<evidence type="ECO:0000256" key="4">
    <source>
        <dbReference type="ARBA" id="ARBA00023242"/>
    </source>
</evidence>
<feature type="coiled-coil region" evidence="5">
    <location>
        <begin position="128"/>
        <end position="156"/>
    </location>
</feature>
<gene>
    <name evidence="8" type="ORF">DL89DRAFT_324913</name>
</gene>
<dbReference type="Proteomes" id="UP000193922">
    <property type="component" value="Unassembled WGS sequence"/>
</dbReference>
<dbReference type="AlphaFoldDB" id="A0A1Y1W067"/>
<organism evidence="8 9">
    <name type="scientific">Linderina pennispora</name>
    <dbReference type="NCBI Taxonomy" id="61395"/>
    <lineage>
        <taxon>Eukaryota</taxon>
        <taxon>Fungi</taxon>
        <taxon>Fungi incertae sedis</taxon>
        <taxon>Zoopagomycota</taxon>
        <taxon>Kickxellomycotina</taxon>
        <taxon>Kickxellomycetes</taxon>
        <taxon>Kickxellales</taxon>
        <taxon>Kickxellaceae</taxon>
        <taxon>Linderina</taxon>
    </lineage>
</organism>
<evidence type="ECO:0000256" key="2">
    <source>
        <dbReference type="ARBA" id="ARBA00010979"/>
    </source>
</evidence>
<dbReference type="GO" id="GO:0032040">
    <property type="term" value="C:small-subunit processome"/>
    <property type="evidence" value="ECO:0007669"/>
    <property type="project" value="TreeGrafter"/>
</dbReference>
<accession>A0A1Y1W067</accession>
<comment type="caution">
    <text evidence="8">The sequence shown here is derived from an EMBL/GenBank/DDBJ whole genome shotgun (WGS) entry which is preliminary data.</text>
</comment>
<dbReference type="Pfam" id="PF04000">
    <property type="entry name" value="Sas10_Utp3"/>
    <property type="match status" value="1"/>
</dbReference>
<dbReference type="GeneID" id="63808141"/>
<dbReference type="PANTHER" id="PTHR13237:SF8">
    <property type="entry name" value="SOMETHING ABOUT SILENCING PROTEIN 10"/>
    <property type="match status" value="1"/>
</dbReference>
<feature type="compositionally biased region" description="Low complexity" evidence="6">
    <location>
        <begin position="510"/>
        <end position="519"/>
    </location>
</feature>
<dbReference type="InterPro" id="IPR007146">
    <property type="entry name" value="Sas10/Utp3/C1D"/>
</dbReference>
<dbReference type="EMBL" id="MCFD01000015">
    <property type="protein sequence ID" value="ORX66484.1"/>
    <property type="molecule type" value="Genomic_DNA"/>
</dbReference>
<name>A0A1Y1W067_9FUNG</name>
<keyword evidence="3" id="KW-0597">Phosphoprotein</keyword>
<feature type="region of interest" description="Disordered" evidence="6">
    <location>
        <begin position="1"/>
        <end position="113"/>
    </location>
</feature>
<comment type="subcellular location">
    <subcellularLocation>
        <location evidence="1">Nucleus</location>
    </subcellularLocation>
</comment>
<feature type="compositionally biased region" description="Basic residues" evidence="6">
    <location>
        <begin position="1"/>
        <end position="11"/>
    </location>
</feature>
<feature type="region of interest" description="Disordered" evidence="6">
    <location>
        <begin position="563"/>
        <end position="625"/>
    </location>
</feature>
<evidence type="ECO:0000313" key="8">
    <source>
        <dbReference type="EMBL" id="ORX66484.1"/>
    </source>
</evidence>
<feature type="domain" description="Sas10 C-terminal" evidence="7">
    <location>
        <begin position="552"/>
        <end position="624"/>
    </location>
</feature>
<keyword evidence="9" id="KW-1185">Reference proteome</keyword>
<proteinExistence type="inferred from homology"/>
<feature type="compositionally biased region" description="Basic and acidic residues" evidence="6">
    <location>
        <begin position="40"/>
        <end position="60"/>
    </location>
</feature>
<dbReference type="Pfam" id="PF09368">
    <property type="entry name" value="Sas10"/>
    <property type="match status" value="1"/>
</dbReference>